<reference evidence="3" key="2">
    <citation type="submission" date="2009-11" db="EMBL/GenBank/DDBJ databases">
        <title>The Genome Sequence of Allomyces macrogynus strain ATCC 38327.</title>
        <authorList>
            <consortium name="The Broad Institute Genome Sequencing Platform"/>
            <person name="Russ C."/>
            <person name="Cuomo C."/>
            <person name="Shea T."/>
            <person name="Young S.K."/>
            <person name="Zeng Q."/>
            <person name="Koehrsen M."/>
            <person name="Haas B."/>
            <person name="Borodovsky M."/>
            <person name="Guigo R."/>
            <person name="Alvarado L."/>
            <person name="Berlin A."/>
            <person name="Borenstein D."/>
            <person name="Chen Z."/>
            <person name="Engels R."/>
            <person name="Freedman E."/>
            <person name="Gellesch M."/>
            <person name="Goldberg J."/>
            <person name="Griggs A."/>
            <person name="Gujja S."/>
            <person name="Heiman D."/>
            <person name="Hepburn T."/>
            <person name="Howarth C."/>
            <person name="Jen D."/>
            <person name="Larson L."/>
            <person name="Lewis B."/>
            <person name="Mehta T."/>
            <person name="Park D."/>
            <person name="Pearson M."/>
            <person name="Roberts A."/>
            <person name="Saif S."/>
            <person name="Shenoy N."/>
            <person name="Sisk P."/>
            <person name="Stolte C."/>
            <person name="Sykes S."/>
            <person name="Walk T."/>
            <person name="White J."/>
            <person name="Yandava C."/>
            <person name="Burger G."/>
            <person name="Gray M.W."/>
            <person name="Holland P.W.H."/>
            <person name="King N."/>
            <person name="Lang F.B.F."/>
            <person name="Roger A.J."/>
            <person name="Ruiz-Trillo I."/>
            <person name="Lander E."/>
            <person name="Nusbaum C."/>
        </authorList>
    </citation>
    <scope>NUCLEOTIDE SEQUENCE [LARGE SCALE GENOMIC DNA]</scope>
    <source>
        <strain evidence="3">ATCC 38327</strain>
    </source>
</reference>
<dbReference type="EMBL" id="GG745346">
    <property type="protein sequence ID" value="KNE64915.1"/>
    <property type="molecule type" value="Genomic_DNA"/>
</dbReference>
<gene>
    <name evidence="2" type="ORF">AMAG_10582</name>
</gene>
<evidence type="ECO:0000313" key="3">
    <source>
        <dbReference type="Proteomes" id="UP000054350"/>
    </source>
</evidence>
<accession>A0A0L0SRC0</accession>
<proteinExistence type="predicted"/>
<evidence type="ECO:0000256" key="1">
    <source>
        <dbReference type="SAM" id="MobiDB-lite"/>
    </source>
</evidence>
<protein>
    <submittedName>
        <fullName evidence="2">Uncharacterized protein</fullName>
    </submittedName>
</protein>
<dbReference type="Proteomes" id="UP000054350">
    <property type="component" value="Unassembled WGS sequence"/>
</dbReference>
<dbReference type="AlphaFoldDB" id="A0A0L0SRC0"/>
<dbReference type="VEuPathDB" id="FungiDB:AMAG_10582"/>
<sequence length="408" mass="43828">MATSATTALPPSARRSSTSAALAAGSWRRWSWYPRAARPQHDDTHDEDDDSTEHAHAAMIASVKRRHPAISSSAPSSPAALSIRSTSSSTTTRAGAGVQHLVYPAPPLPPPAPTVRPNRRRPMLLIMGADGMGKSTLAVRIASPGRATTTSPVPPPDTATPYLGHPHMHVVGPARTLVADVPLSALAGPCGPDSVLMHTLRTHSAGVRVVIATTLERDGRVAHVPEIRAALAGLARVLHRAPPVMPRPRSRLALAAASAALDSDGDGDDDAPRSLRQRVQAGWMRWLGGPRRGKGHTTASEPCDDAWEWMLLINRVPAAVLEACRQRSMDGEEFWDVIHAHDLYTPECMVISEDQPGHGTAWADHHAPNIESMVHRVHPVREPVRLGRWVHHAAEATVGTLRRGSNKV</sequence>
<keyword evidence="3" id="KW-1185">Reference proteome</keyword>
<name>A0A0L0SRC0_ALLM3</name>
<feature type="region of interest" description="Disordered" evidence="1">
    <location>
        <begin position="64"/>
        <end position="93"/>
    </location>
</feature>
<feature type="compositionally biased region" description="Low complexity" evidence="1">
    <location>
        <begin position="69"/>
        <end position="93"/>
    </location>
</feature>
<feature type="region of interest" description="Disordered" evidence="1">
    <location>
        <begin position="1"/>
        <end position="20"/>
    </location>
</feature>
<reference evidence="2 3" key="1">
    <citation type="submission" date="2009-11" db="EMBL/GenBank/DDBJ databases">
        <title>Annotation of Allomyces macrogynus ATCC 38327.</title>
        <authorList>
            <consortium name="The Broad Institute Genome Sequencing Platform"/>
            <person name="Russ C."/>
            <person name="Cuomo C."/>
            <person name="Burger G."/>
            <person name="Gray M.W."/>
            <person name="Holland P.W.H."/>
            <person name="King N."/>
            <person name="Lang F.B.F."/>
            <person name="Roger A.J."/>
            <person name="Ruiz-Trillo I."/>
            <person name="Young S.K."/>
            <person name="Zeng Q."/>
            <person name="Gargeya S."/>
            <person name="Fitzgerald M."/>
            <person name="Haas B."/>
            <person name="Abouelleil A."/>
            <person name="Alvarado L."/>
            <person name="Arachchi H.M."/>
            <person name="Berlin A."/>
            <person name="Chapman S.B."/>
            <person name="Gearin G."/>
            <person name="Goldberg J."/>
            <person name="Griggs A."/>
            <person name="Gujja S."/>
            <person name="Hansen M."/>
            <person name="Heiman D."/>
            <person name="Howarth C."/>
            <person name="Larimer J."/>
            <person name="Lui A."/>
            <person name="MacDonald P.J.P."/>
            <person name="McCowen C."/>
            <person name="Montmayeur A."/>
            <person name="Murphy C."/>
            <person name="Neiman D."/>
            <person name="Pearson M."/>
            <person name="Priest M."/>
            <person name="Roberts A."/>
            <person name="Saif S."/>
            <person name="Shea T."/>
            <person name="Sisk P."/>
            <person name="Stolte C."/>
            <person name="Sykes S."/>
            <person name="Wortman J."/>
            <person name="Nusbaum C."/>
            <person name="Birren B."/>
        </authorList>
    </citation>
    <scope>NUCLEOTIDE SEQUENCE [LARGE SCALE GENOMIC DNA]</scope>
    <source>
        <strain evidence="2 3">ATCC 38327</strain>
    </source>
</reference>
<dbReference type="OrthoDB" id="5565493at2759"/>
<organism evidence="2 3">
    <name type="scientific">Allomyces macrogynus (strain ATCC 38327)</name>
    <name type="common">Allomyces javanicus var. macrogynus</name>
    <dbReference type="NCBI Taxonomy" id="578462"/>
    <lineage>
        <taxon>Eukaryota</taxon>
        <taxon>Fungi</taxon>
        <taxon>Fungi incertae sedis</taxon>
        <taxon>Blastocladiomycota</taxon>
        <taxon>Blastocladiomycetes</taxon>
        <taxon>Blastocladiales</taxon>
        <taxon>Blastocladiaceae</taxon>
        <taxon>Allomyces</taxon>
    </lineage>
</organism>
<evidence type="ECO:0000313" key="2">
    <source>
        <dbReference type="EMBL" id="KNE64915.1"/>
    </source>
</evidence>